<accession>A0A6J1SJL7</accession>
<sequence length="746" mass="85644">MDSAREDVPAPGQLGEHVGIDPAFLCQVKTEAPEDRELGDDRDEYGAVYQVVREGADSAFRALALRLFRDEQHHPSVRGAVVNHVVNNWLSTYAQLTGFADPDAYRWHVGQDGAPGGAVEVRAAGEAFFRTVAVVQDGVLELASLSSTDHDPIVLRRTGAPPAEHYDACITLPPAGWKGGPAELSGLGWPTRATTEGFAGVVGPFQEEFQAEVKMQEGMEMEDGTSLADPLADTAGHCAGSEASLQGRETWEVWIKEEVHDTSEQAEFPQEWELATEGGETAGALHQPAASLEGGSYDGDFDSQDGLVETTETLWIKNEEAELSDTTSQEQEWLSERRDKASSDSGSSPTPVRDSRPRRVKHVPALMRRGRGTRSVEDLEERAMLEREHMRRLRRDQRRRREQTETPEEREARLRKEREAKRRLRQGAETPAQREARLAREREAKRRLRQGGETPEQREVRLAKEREEQRGVGEWRDYRELETPDEREARLKKWREDKRRQRQSETPEQREARLSKEREAKRRLRYGGETPEEREARMRREREARWPRAEGETPEQYEARLRGNLEYLEELFRGETSEQREEMLRKMREEKRRQRENETPEQHEARLEKRREERRQRIARETPEERLERIKKERAWKGVPRKPVPRVETPERREERLARFREYQKRRLHAETAEQRAARLARMREYARARLLREKGVGLEPTAAAPAEHPFAAEAFLGGAQQEQAPLSSGEQQPVGISALPGGGEQ</sequence>
<feature type="compositionally biased region" description="Basic residues" evidence="1">
    <location>
        <begin position="390"/>
        <end position="401"/>
    </location>
</feature>
<dbReference type="RefSeq" id="XP_026278741.1">
    <property type="nucleotide sequence ID" value="XM_026422956.2"/>
</dbReference>
<gene>
    <name evidence="4" type="primary">LOC113206735</name>
</gene>
<feature type="domain" description="STPR" evidence="2">
    <location>
        <begin position="479"/>
        <end position="537"/>
    </location>
</feature>
<dbReference type="InterPro" id="IPR048998">
    <property type="entry name" value="STPR"/>
</dbReference>
<feature type="region of interest" description="Disordered" evidence="1">
    <location>
        <begin position="318"/>
        <end position="558"/>
    </location>
</feature>
<feature type="compositionally biased region" description="Polar residues" evidence="1">
    <location>
        <begin position="721"/>
        <end position="732"/>
    </location>
</feature>
<dbReference type="AlphaFoldDB" id="A0A6J1SJL7"/>
<keyword evidence="3" id="KW-1185">Reference proteome</keyword>
<name>A0A6J1SJL7_FRAOC</name>
<feature type="compositionally biased region" description="Basic and acidic residues" evidence="1">
    <location>
        <begin position="374"/>
        <end position="389"/>
    </location>
</feature>
<dbReference type="KEGG" id="foc:113206735"/>
<feature type="region of interest" description="Disordered" evidence="1">
    <location>
        <begin position="719"/>
        <end position="746"/>
    </location>
</feature>
<feature type="compositionally biased region" description="Basic and acidic residues" evidence="1">
    <location>
        <begin position="432"/>
        <end position="444"/>
    </location>
</feature>
<organism evidence="3 4">
    <name type="scientific">Frankliniella occidentalis</name>
    <name type="common">Western flower thrips</name>
    <name type="synonym">Euthrips occidentalis</name>
    <dbReference type="NCBI Taxonomy" id="133901"/>
    <lineage>
        <taxon>Eukaryota</taxon>
        <taxon>Metazoa</taxon>
        <taxon>Ecdysozoa</taxon>
        <taxon>Arthropoda</taxon>
        <taxon>Hexapoda</taxon>
        <taxon>Insecta</taxon>
        <taxon>Pterygota</taxon>
        <taxon>Neoptera</taxon>
        <taxon>Paraneoptera</taxon>
        <taxon>Thysanoptera</taxon>
        <taxon>Terebrantia</taxon>
        <taxon>Thripoidea</taxon>
        <taxon>Thripidae</taxon>
        <taxon>Frankliniella</taxon>
    </lineage>
</organism>
<evidence type="ECO:0000256" key="1">
    <source>
        <dbReference type="SAM" id="MobiDB-lite"/>
    </source>
</evidence>
<dbReference type="Proteomes" id="UP000504606">
    <property type="component" value="Unplaced"/>
</dbReference>
<feature type="compositionally biased region" description="Basic and acidic residues" evidence="1">
    <location>
        <begin position="402"/>
        <end position="420"/>
    </location>
</feature>
<feature type="compositionally biased region" description="Basic residues" evidence="1">
    <location>
        <begin position="356"/>
        <end position="372"/>
    </location>
</feature>
<feature type="domain" description="STPR" evidence="2">
    <location>
        <begin position="647"/>
        <end position="694"/>
    </location>
</feature>
<evidence type="ECO:0000313" key="3">
    <source>
        <dbReference type="Proteomes" id="UP000504606"/>
    </source>
</evidence>
<protein>
    <submittedName>
        <fullName evidence="4">Trichohyalin-like</fullName>
    </submittedName>
</protein>
<dbReference type="GeneID" id="113206735"/>
<feature type="compositionally biased region" description="Basic and acidic residues" evidence="1">
    <location>
        <begin position="455"/>
        <end position="520"/>
    </location>
</feature>
<dbReference type="OrthoDB" id="416437at2759"/>
<dbReference type="Pfam" id="PF21107">
    <property type="entry name" value="STPRs"/>
    <property type="match status" value="2"/>
</dbReference>
<proteinExistence type="predicted"/>
<dbReference type="Gene3D" id="3.90.70.80">
    <property type="match status" value="1"/>
</dbReference>
<feature type="region of interest" description="Disordered" evidence="1">
    <location>
        <begin position="572"/>
        <end position="627"/>
    </location>
</feature>
<feature type="compositionally biased region" description="Basic and acidic residues" evidence="1">
    <location>
        <begin position="531"/>
        <end position="558"/>
    </location>
</feature>
<evidence type="ECO:0000313" key="4">
    <source>
        <dbReference type="RefSeq" id="XP_026278741.1"/>
    </source>
</evidence>
<evidence type="ECO:0000259" key="2">
    <source>
        <dbReference type="Pfam" id="PF21107"/>
    </source>
</evidence>
<reference evidence="4" key="1">
    <citation type="submission" date="2025-08" db="UniProtKB">
        <authorList>
            <consortium name="RefSeq"/>
        </authorList>
    </citation>
    <scope>IDENTIFICATION</scope>
    <source>
        <tissue evidence="4">Whole organism</tissue>
    </source>
</reference>